<dbReference type="Proteomes" id="UP001499854">
    <property type="component" value="Unassembled WGS sequence"/>
</dbReference>
<dbReference type="InterPro" id="IPR001279">
    <property type="entry name" value="Metallo-B-lactamas"/>
</dbReference>
<evidence type="ECO:0000313" key="3">
    <source>
        <dbReference type="EMBL" id="GAA1958698.1"/>
    </source>
</evidence>
<dbReference type="RefSeq" id="WP_344656056.1">
    <property type="nucleotide sequence ID" value="NZ_BAAAQM010000005.1"/>
</dbReference>
<dbReference type="InterPro" id="IPR036866">
    <property type="entry name" value="RibonucZ/Hydroxyglut_hydro"/>
</dbReference>
<accession>A0ABP5C768</accession>
<protein>
    <submittedName>
        <fullName evidence="3">MBL fold metallo-hydrolase</fullName>
    </submittedName>
</protein>
<dbReference type="Pfam" id="PF12706">
    <property type="entry name" value="Lactamase_B_2"/>
    <property type="match status" value="1"/>
</dbReference>
<reference evidence="4" key="1">
    <citation type="journal article" date="2019" name="Int. J. Syst. Evol. Microbiol.">
        <title>The Global Catalogue of Microorganisms (GCM) 10K type strain sequencing project: providing services to taxonomists for standard genome sequencing and annotation.</title>
        <authorList>
            <consortium name="The Broad Institute Genomics Platform"/>
            <consortium name="The Broad Institute Genome Sequencing Center for Infectious Disease"/>
            <person name="Wu L."/>
            <person name="Ma J."/>
        </authorList>
    </citation>
    <scope>NUCLEOTIDE SEQUENCE [LARGE SCALE GENOMIC DNA]</scope>
    <source>
        <strain evidence="4">JCM 16013</strain>
    </source>
</reference>
<dbReference type="SUPFAM" id="SSF56281">
    <property type="entry name" value="Metallo-hydrolase/oxidoreductase"/>
    <property type="match status" value="1"/>
</dbReference>
<dbReference type="PANTHER" id="PTHR43546:SF9">
    <property type="entry name" value="L-ASCORBATE-6-PHOSPHATE LACTONASE ULAG-RELATED"/>
    <property type="match status" value="1"/>
</dbReference>
<dbReference type="PANTHER" id="PTHR43546">
    <property type="entry name" value="UPF0173 METAL-DEPENDENT HYDROLASE MJ1163-RELATED"/>
    <property type="match status" value="1"/>
</dbReference>
<feature type="domain" description="Metallo-beta-lactamase" evidence="2">
    <location>
        <begin position="26"/>
        <end position="223"/>
    </location>
</feature>
<evidence type="ECO:0000313" key="4">
    <source>
        <dbReference type="Proteomes" id="UP001499854"/>
    </source>
</evidence>
<gene>
    <name evidence="3" type="ORF">GCM10009838_13550</name>
</gene>
<organism evidence="3 4">
    <name type="scientific">Catenulispora subtropica</name>
    <dbReference type="NCBI Taxonomy" id="450798"/>
    <lineage>
        <taxon>Bacteria</taxon>
        <taxon>Bacillati</taxon>
        <taxon>Actinomycetota</taxon>
        <taxon>Actinomycetes</taxon>
        <taxon>Catenulisporales</taxon>
        <taxon>Catenulisporaceae</taxon>
        <taxon>Catenulispora</taxon>
    </lineage>
</organism>
<proteinExistence type="predicted"/>
<keyword evidence="1" id="KW-0378">Hydrolase</keyword>
<sequence>MATPEPSFTVRSLGGPSALLSYGGVTILVDPTFDPPGDYPIGNRVLTKTAGPALGPDEVGAVDVVLLSHDQHPDNLDRGGRDYVDTARLVLSTRSAEERLGGAVLGLPNWVSQEFDRPEGGTVLVTGVPALHGPEGSEPVVGEVTGFVLTGSGLPTVYISGDNASLDRVREIAERYAPVDVALLFAGGARTPLLGDAYLTLNSAAAAEAAAVLRAGAVVPLHFEQWAHFSEGAEALRAAFAAAGLSDRLRLLQPGESTSF</sequence>
<evidence type="ECO:0000256" key="1">
    <source>
        <dbReference type="ARBA" id="ARBA00022801"/>
    </source>
</evidence>
<comment type="caution">
    <text evidence="3">The sequence shown here is derived from an EMBL/GenBank/DDBJ whole genome shotgun (WGS) entry which is preliminary data.</text>
</comment>
<name>A0ABP5C768_9ACTN</name>
<dbReference type="EMBL" id="BAAAQM010000005">
    <property type="protein sequence ID" value="GAA1958698.1"/>
    <property type="molecule type" value="Genomic_DNA"/>
</dbReference>
<dbReference type="InterPro" id="IPR050114">
    <property type="entry name" value="UPF0173_UPF0282_UlaG_hydrolase"/>
</dbReference>
<dbReference type="Gene3D" id="3.60.15.10">
    <property type="entry name" value="Ribonuclease Z/Hydroxyacylglutathione hydrolase-like"/>
    <property type="match status" value="1"/>
</dbReference>
<keyword evidence="4" id="KW-1185">Reference proteome</keyword>
<evidence type="ECO:0000259" key="2">
    <source>
        <dbReference type="Pfam" id="PF12706"/>
    </source>
</evidence>